<gene>
    <name evidence="1" type="ORF">CBG49_00830</name>
</gene>
<dbReference type="RefSeq" id="WP_088592964.1">
    <property type="nucleotide sequence ID" value="NZ_CP022022.1"/>
</dbReference>
<protein>
    <recommendedName>
        <fullName evidence="3">DUF1963 domain-containing protein</fullName>
    </recommendedName>
</protein>
<dbReference type="AlphaFoldDB" id="A0A1Z4BKG3"/>
<organism evidence="1 2">
    <name type="scientific">Capnocytophaga endodontalis</name>
    <dbReference type="NCBI Taxonomy" id="2708117"/>
    <lineage>
        <taxon>Bacteria</taxon>
        <taxon>Pseudomonadati</taxon>
        <taxon>Bacteroidota</taxon>
        <taxon>Flavobacteriia</taxon>
        <taxon>Flavobacteriales</taxon>
        <taxon>Flavobacteriaceae</taxon>
        <taxon>Capnocytophaga</taxon>
    </lineage>
</organism>
<sequence length="246" mass="29030">MTAKRKIQELNDHLQVFPKAEDIFVKEQPWLKNHFLPLMSIDLAEINPDWAGQKVYMLCPLEGNQSCIGGKTTEYHNEYTAPNWLAFRLTDDNKFEFLGEEGYFERTTIHHWDFDSEEEKELQEMQEGYEKNKVNFEKYGLLVSLQYPEYNGKPNFTKFLDHLGGDILSGNWQGAIDYDQYPKAFDMQLEYERQPSPDWIKISYQGNPFYFIADTASYDWCKGHIDGIIMLYEPVSRIVLFTFDYS</sequence>
<evidence type="ECO:0000313" key="2">
    <source>
        <dbReference type="Proteomes" id="UP000197007"/>
    </source>
</evidence>
<dbReference type="EMBL" id="CP022022">
    <property type="protein sequence ID" value="ASF41742.1"/>
    <property type="molecule type" value="Genomic_DNA"/>
</dbReference>
<evidence type="ECO:0000313" key="1">
    <source>
        <dbReference type="EMBL" id="ASF41742.1"/>
    </source>
</evidence>
<reference evidence="2" key="1">
    <citation type="submission" date="2017-06" db="EMBL/GenBank/DDBJ databases">
        <title>Complete genome sequence of Capnocytophaga sp. KCOM 1579 (=ChDC OS43) isolated from a human refractory periapical abscess lesion.</title>
        <authorList>
            <person name="Kook J.-K."/>
            <person name="Park S.-N."/>
            <person name="Lim Y.K."/>
            <person name="Roh H."/>
        </authorList>
    </citation>
    <scope>NUCLEOTIDE SEQUENCE [LARGE SCALE GENOMIC DNA]</scope>
    <source>
        <strain evidence="2">ChDC OS43</strain>
    </source>
</reference>
<proteinExistence type="predicted"/>
<dbReference type="Proteomes" id="UP000197007">
    <property type="component" value="Chromosome"/>
</dbReference>
<keyword evidence="2" id="KW-1185">Reference proteome</keyword>
<accession>A0A1Z4BKG3</accession>
<name>A0A1Z4BKG3_9FLAO</name>
<evidence type="ECO:0008006" key="3">
    <source>
        <dbReference type="Google" id="ProtNLM"/>
    </source>
</evidence>
<dbReference type="KEGG" id="capn:CBG49_00830"/>